<dbReference type="OrthoDB" id="4279771at2"/>
<dbReference type="STRING" id="235985.SAMN05414137_12946"/>
<dbReference type="SUPFAM" id="SSF50104">
    <property type="entry name" value="Translation proteins SH3-like domain"/>
    <property type="match status" value="1"/>
</dbReference>
<dbReference type="Proteomes" id="UP000183015">
    <property type="component" value="Unassembled WGS sequence"/>
</dbReference>
<gene>
    <name evidence="5" type="ORF">SAMN05414137_12946</name>
</gene>
<evidence type="ECO:0000313" key="5">
    <source>
        <dbReference type="EMBL" id="SEM46601.1"/>
    </source>
</evidence>
<dbReference type="CDD" id="cd06091">
    <property type="entry name" value="KOW_NusG"/>
    <property type="match status" value="1"/>
</dbReference>
<feature type="domain" description="KOW" evidence="4">
    <location>
        <begin position="6"/>
        <end position="33"/>
    </location>
</feature>
<keyword evidence="6" id="KW-1185">Reference proteome</keyword>
<keyword evidence="3" id="KW-0804">Transcription</keyword>
<proteinExistence type="predicted"/>
<dbReference type="AlphaFoldDB" id="A0A1H7YKZ1"/>
<accession>A0A1H7YKZ1</accession>
<dbReference type="Pfam" id="PF00467">
    <property type="entry name" value="KOW"/>
    <property type="match status" value="1"/>
</dbReference>
<dbReference type="InterPro" id="IPR043425">
    <property type="entry name" value="NusG-like"/>
</dbReference>
<evidence type="ECO:0000256" key="3">
    <source>
        <dbReference type="ARBA" id="ARBA00023163"/>
    </source>
</evidence>
<keyword evidence="1" id="KW-0889">Transcription antitermination</keyword>
<dbReference type="InterPro" id="IPR001062">
    <property type="entry name" value="Transcrpt_antiterm_NusG"/>
</dbReference>
<dbReference type="PANTHER" id="PTHR30265">
    <property type="entry name" value="RHO-INTERACTING TRANSCRIPTION TERMINATION FACTOR NUSG"/>
    <property type="match status" value="1"/>
</dbReference>
<dbReference type="EMBL" id="FOAZ01000029">
    <property type="protein sequence ID" value="SEM46601.1"/>
    <property type="molecule type" value="Genomic_DNA"/>
</dbReference>
<keyword evidence="2" id="KW-0805">Transcription regulation</keyword>
<dbReference type="InterPro" id="IPR005824">
    <property type="entry name" value="KOW"/>
</dbReference>
<reference evidence="6" key="1">
    <citation type="submission" date="2016-10" db="EMBL/GenBank/DDBJ databases">
        <authorList>
            <person name="Varghese N."/>
        </authorList>
    </citation>
    <scope>NUCLEOTIDE SEQUENCE [LARGE SCALE GENOMIC DNA]</scope>
    <source>
        <strain evidence="6">DSM 45096 / BCRC 16803 / CGMCC 4.1857 / CIP 109030 / JCM 12277 / KCTC 19219 / NBRC 100920 / 33214</strain>
    </source>
</reference>
<dbReference type="RefSeq" id="WP_052439048.1">
    <property type="nucleotide sequence ID" value="NZ_BBPN01000027.1"/>
</dbReference>
<dbReference type="PRINTS" id="PR00338">
    <property type="entry name" value="NUSGTNSCPFCT"/>
</dbReference>
<evidence type="ECO:0000259" key="4">
    <source>
        <dbReference type="SMART" id="SM00739"/>
    </source>
</evidence>
<evidence type="ECO:0000256" key="2">
    <source>
        <dbReference type="ARBA" id="ARBA00023015"/>
    </source>
</evidence>
<dbReference type="InterPro" id="IPR008991">
    <property type="entry name" value="Translation_prot_SH3-like_sf"/>
</dbReference>
<sequence length="61" mass="6431">MAEPRDLKAGDVVRVIGGPFVGDTGPVHSVDQERGRACVLVPIFGDTTTVELPLSDVERVG</sequence>
<organism evidence="5 6">
    <name type="scientific">Streptacidiphilus jiangxiensis</name>
    <dbReference type="NCBI Taxonomy" id="235985"/>
    <lineage>
        <taxon>Bacteria</taxon>
        <taxon>Bacillati</taxon>
        <taxon>Actinomycetota</taxon>
        <taxon>Actinomycetes</taxon>
        <taxon>Kitasatosporales</taxon>
        <taxon>Streptomycetaceae</taxon>
        <taxon>Streptacidiphilus</taxon>
    </lineage>
</organism>
<evidence type="ECO:0000256" key="1">
    <source>
        <dbReference type="ARBA" id="ARBA00022814"/>
    </source>
</evidence>
<dbReference type="PANTHER" id="PTHR30265:SF4">
    <property type="entry name" value="KOW MOTIF FAMILY PROTEIN, EXPRESSED"/>
    <property type="match status" value="1"/>
</dbReference>
<dbReference type="GO" id="GO:0032784">
    <property type="term" value="P:regulation of DNA-templated transcription elongation"/>
    <property type="evidence" value="ECO:0007669"/>
    <property type="project" value="InterPro"/>
</dbReference>
<dbReference type="GO" id="GO:0031564">
    <property type="term" value="P:transcription antitermination"/>
    <property type="evidence" value="ECO:0007669"/>
    <property type="project" value="UniProtKB-KW"/>
</dbReference>
<name>A0A1H7YKZ1_STRJI</name>
<evidence type="ECO:0000313" key="6">
    <source>
        <dbReference type="Proteomes" id="UP000183015"/>
    </source>
</evidence>
<dbReference type="SMART" id="SM00739">
    <property type="entry name" value="KOW"/>
    <property type="match status" value="1"/>
</dbReference>
<protein>
    <submittedName>
        <fullName evidence="5">Transcriptional antiterminator NusG</fullName>
    </submittedName>
</protein>
<dbReference type="Gene3D" id="2.30.30.30">
    <property type="match status" value="1"/>
</dbReference>
<dbReference type="InterPro" id="IPR014722">
    <property type="entry name" value="Rib_uL2_dom2"/>
</dbReference>